<dbReference type="EMBL" id="ML994651">
    <property type="protein sequence ID" value="KAF2181886.1"/>
    <property type="molecule type" value="Genomic_DNA"/>
</dbReference>
<organism evidence="1 2">
    <name type="scientific">Zopfia rhizophila CBS 207.26</name>
    <dbReference type="NCBI Taxonomy" id="1314779"/>
    <lineage>
        <taxon>Eukaryota</taxon>
        <taxon>Fungi</taxon>
        <taxon>Dikarya</taxon>
        <taxon>Ascomycota</taxon>
        <taxon>Pezizomycotina</taxon>
        <taxon>Dothideomycetes</taxon>
        <taxon>Dothideomycetes incertae sedis</taxon>
        <taxon>Zopfiaceae</taxon>
        <taxon>Zopfia</taxon>
    </lineage>
</organism>
<keyword evidence="2" id="KW-1185">Reference proteome</keyword>
<gene>
    <name evidence="1" type="ORF">K469DRAFT_713489</name>
</gene>
<accession>A0A6A6DW30</accession>
<proteinExistence type="predicted"/>
<reference evidence="1" key="1">
    <citation type="journal article" date="2020" name="Stud. Mycol.">
        <title>101 Dothideomycetes genomes: a test case for predicting lifestyles and emergence of pathogens.</title>
        <authorList>
            <person name="Haridas S."/>
            <person name="Albert R."/>
            <person name="Binder M."/>
            <person name="Bloem J."/>
            <person name="Labutti K."/>
            <person name="Salamov A."/>
            <person name="Andreopoulos B."/>
            <person name="Baker S."/>
            <person name="Barry K."/>
            <person name="Bills G."/>
            <person name="Bluhm B."/>
            <person name="Cannon C."/>
            <person name="Castanera R."/>
            <person name="Culley D."/>
            <person name="Daum C."/>
            <person name="Ezra D."/>
            <person name="Gonzalez J."/>
            <person name="Henrissat B."/>
            <person name="Kuo A."/>
            <person name="Liang C."/>
            <person name="Lipzen A."/>
            <person name="Lutzoni F."/>
            <person name="Magnuson J."/>
            <person name="Mondo S."/>
            <person name="Nolan M."/>
            <person name="Ohm R."/>
            <person name="Pangilinan J."/>
            <person name="Park H.-J."/>
            <person name="Ramirez L."/>
            <person name="Alfaro M."/>
            <person name="Sun H."/>
            <person name="Tritt A."/>
            <person name="Yoshinaga Y."/>
            <person name="Zwiers L.-H."/>
            <person name="Turgeon B."/>
            <person name="Goodwin S."/>
            <person name="Spatafora J."/>
            <person name="Crous P."/>
            <person name="Grigoriev I."/>
        </authorList>
    </citation>
    <scope>NUCLEOTIDE SEQUENCE</scope>
    <source>
        <strain evidence="1">CBS 207.26</strain>
    </source>
</reference>
<dbReference type="OrthoDB" id="426293at2759"/>
<dbReference type="Proteomes" id="UP000800200">
    <property type="component" value="Unassembled WGS sequence"/>
</dbReference>
<dbReference type="AlphaFoldDB" id="A0A6A6DW30"/>
<name>A0A6A6DW30_9PEZI</name>
<protein>
    <submittedName>
        <fullName evidence="1">Uncharacterized protein</fullName>
    </submittedName>
</protein>
<sequence>MVLYQKHAAKALSPHPWFRNWLEVRKTLYTHWEGTFMEHTTKKLTKRSNRIPAFLRMRRSMERSLDGRFIGGIWEGEHFVTVSAGESHLQNKGMKNTHHGLGLR</sequence>
<evidence type="ECO:0000313" key="1">
    <source>
        <dbReference type="EMBL" id="KAF2181886.1"/>
    </source>
</evidence>
<evidence type="ECO:0000313" key="2">
    <source>
        <dbReference type="Proteomes" id="UP000800200"/>
    </source>
</evidence>